<keyword evidence="1" id="KW-0812">Transmembrane</keyword>
<evidence type="ECO:0000259" key="2">
    <source>
        <dbReference type="SMART" id="SM01235"/>
    </source>
</evidence>
<dbReference type="EMBL" id="BLAU01000001">
    <property type="protein sequence ID" value="GET22916.1"/>
    <property type="molecule type" value="Genomic_DNA"/>
</dbReference>
<dbReference type="AlphaFoldDB" id="A0A2P8CBJ1"/>
<accession>A0A2P8CBJ1</accession>
<evidence type="ECO:0000313" key="3">
    <source>
        <dbReference type="EMBL" id="GET22916.1"/>
    </source>
</evidence>
<reference evidence="4 5" key="1">
    <citation type="submission" date="2018-03" db="EMBL/GenBank/DDBJ databases">
        <title>Genomic Encyclopedia of Archaeal and Bacterial Type Strains, Phase II (KMG-II): from individual species to whole genera.</title>
        <authorList>
            <person name="Goeker M."/>
        </authorList>
    </citation>
    <scope>NUCLEOTIDE SEQUENCE [LARGE SCALE GENOMIC DNA]</scope>
    <source>
        <strain evidence="4 5">DSM 27267</strain>
    </source>
</reference>
<evidence type="ECO:0000313" key="6">
    <source>
        <dbReference type="Proteomes" id="UP000396862"/>
    </source>
</evidence>
<organism evidence="4 5">
    <name type="scientific">Prolixibacter denitrificans</name>
    <dbReference type="NCBI Taxonomy" id="1541063"/>
    <lineage>
        <taxon>Bacteria</taxon>
        <taxon>Pseudomonadati</taxon>
        <taxon>Bacteroidota</taxon>
        <taxon>Bacteroidia</taxon>
        <taxon>Marinilabiliales</taxon>
        <taxon>Prolixibacteraceae</taxon>
        <taxon>Prolixibacter</taxon>
    </lineage>
</organism>
<comment type="caution">
    <text evidence="4">The sequence shown here is derived from an EMBL/GenBank/DDBJ whole genome shotgun (WGS) entry which is preliminary data.</text>
</comment>
<dbReference type="Pfam" id="PF14376">
    <property type="entry name" value="Haem_bd"/>
    <property type="match status" value="1"/>
</dbReference>
<protein>
    <submittedName>
        <fullName evidence="4">Heme-binding protein</fullName>
    </submittedName>
</protein>
<dbReference type="InterPro" id="IPR025992">
    <property type="entry name" value="Haem-bd"/>
</dbReference>
<evidence type="ECO:0000256" key="1">
    <source>
        <dbReference type="SAM" id="Phobius"/>
    </source>
</evidence>
<proteinExistence type="predicted"/>
<dbReference type="SMART" id="SM01235">
    <property type="entry name" value="Haem_bd"/>
    <property type="match status" value="1"/>
</dbReference>
<dbReference type="RefSeq" id="WP_106542556.1">
    <property type="nucleotide sequence ID" value="NZ_BLAU01000001.1"/>
</dbReference>
<reference evidence="3 6" key="2">
    <citation type="submission" date="2019-10" db="EMBL/GenBank/DDBJ databases">
        <title>Prolixibacter strains distinguished by the presence of nitrate reductase genes were adept at nitrate-dependent anaerobic corrosion of metallic iron and carbon steel.</title>
        <authorList>
            <person name="Iino T."/>
            <person name="Shono N."/>
            <person name="Ito K."/>
            <person name="Nakamura R."/>
            <person name="Sueoka K."/>
            <person name="Harayama S."/>
            <person name="Ohkuma M."/>
        </authorList>
    </citation>
    <scope>NUCLEOTIDE SEQUENCE [LARGE SCALE GENOMIC DNA]</scope>
    <source>
        <strain evidence="3 6">MIC1-1</strain>
    </source>
</reference>
<evidence type="ECO:0000313" key="4">
    <source>
        <dbReference type="EMBL" id="PSK82339.1"/>
    </source>
</evidence>
<keyword evidence="1" id="KW-1133">Transmembrane helix</keyword>
<feature type="domain" description="Haem-binding" evidence="2">
    <location>
        <begin position="17"/>
        <end position="152"/>
    </location>
</feature>
<gene>
    <name evidence="4" type="ORF">CLV93_10683</name>
    <name evidence="3" type="ORF">JCM18694_31620</name>
</gene>
<dbReference type="OrthoDB" id="196738at2"/>
<evidence type="ECO:0000313" key="5">
    <source>
        <dbReference type="Proteomes" id="UP000240621"/>
    </source>
</evidence>
<name>A0A2P8CBJ1_9BACT</name>
<keyword evidence="1" id="KW-0472">Membrane</keyword>
<dbReference type="Proteomes" id="UP000396862">
    <property type="component" value="Unassembled WGS sequence"/>
</dbReference>
<dbReference type="Proteomes" id="UP000240621">
    <property type="component" value="Unassembled WGS sequence"/>
</dbReference>
<keyword evidence="6" id="KW-1185">Reference proteome</keyword>
<dbReference type="EMBL" id="PYGC01000006">
    <property type="protein sequence ID" value="PSK82339.1"/>
    <property type="molecule type" value="Genomic_DNA"/>
</dbReference>
<feature type="transmembrane region" description="Helical" evidence="1">
    <location>
        <begin position="12"/>
        <end position="30"/>
    </location>
</feature>
<sequence>MKKIKFNLTGKIVLLVLIAFVLIQFIPVHMSNPSTSPSKDFLHTYQPPSKITNMMRNACYDCHSNATQFPWYANVAPVSWLLESHIDEARSHINFSEWGDYPEKLTNLKLEGMAAEVKSGGMPLTSYTWMHSKARLTDVQRTQLVEYFRSIQSGN</sequence>